<evidence type="ECO:0000313" key="3">
    <source>
        <dbReference type="EMBL" id="AFJ24791.1"/>
    </source>
</evidence>
<accession>I1ZID7</accession>
<dbReference type="Pfam" id="PF22486">
    <property type="entry name" value="MATH_2"/>
    <property type="match status" value="1"/>
</dbReference>
<dbReference type="Gene3D" id="2.60.210.10">
    <property type="entry name" value="Apoptosis, Tumor Necrosis Factor Receptor Associated Protein 2, Chain A"/>
    <property type="match status" value="1"/>
</dbReference>
<dbReference type="InterPro" id="IPR008974">
    <property type="entry name" value="TRAF-like"/>
</dbReference>
<keyword evidence="1" id="KW-0175">Coiled coil</keyword>
<dbReference type="EMBL" id="JX010548">
    <property type="protein sequence ID" value="AFJ24791.1"/>
    <property type="molecule type" value="mRNA"/>
</dbReference>
<dbReference type="AlphaFoldDB" id="I1ZID7"/>
<dbReference type="SUPFAM" id="SSF49599">
    <property type="entry name" value="TRAF domain-like"/>
    <property type="match status" value="1"/>
</dbReference>
<organism evidence="3">
    <name type="scientific">Schmidtea mediterranea</name>
    <name type="common">Freshwater planarian flatworm</name>
    <dbReference type="NCBI Taxonomy" id="79327"/>
    <lineage>
        <taxon>Eukaryota</taxon>
        <taxon>Metazoa</taxon>
        <taxon>Spiralia</taxon>
        <taxon>Lophotrochozoa</taxon>
        <taxon>Platyhelminthes</taxon>
        <taxon>Rhabditophora</taxon>
        <taxon>Seriata</taxon>
        <taxon>Tricladida</taxon>
        <taxon>Continenticola</taxon>
        <taxon>Geoplanoidea</taxon>
        <taxon>Dugesiidae</taxon>
        <taxon>Schmidtea</taxon>
    </lineage>
</organism>
<dbReference type="InterPro" id="IPR002083">
    <property type="entry name" value="MATH/TRAF_dom"/>
</dbReference>
<proteinExistence type="evidence at transcript level"/>
<sequence length="216" mass="25171">KENIECINEFKNLKIEVEDKMVDLVEKIKLAETKTKQECAEIVTAEVSKLRRDFQEFQERIELKVQNIESYLKQKIDETSGIFSWNVNGISAKRKENQSMFSEYFYTKVSKHKVSLQFTANVSNDINEIGFNVFLFIFSGIQESKLNWPFQANVTIKIVNRSVPDSSKIVTKCFRIEEPPCNYNWSDPFYFCYDELSGAGLLLNDSFTIECFVDEI</sequence>
<feature type="domain" description="MATH" evidence="2">
    <location>
        <begin position="80"/>
        <end position="213"/>
    </location>
</feature>
<dbReference type="PROSITE" id="PS50144">
    <property type="entry name" value="MATH"/>
    <property type="match status" value="1"/>
</dbReference>
<feature type="coiled-coil region" evidence="1">
    <location>
        <begin position="7"/>
        <end position="60"/>
    </location>
</feature>
<protein>
    <submittedName>
        <fullName evidence="3">TNF receptor associated factor-3</fullName>
    </submittedName>
</protein>
<evidence type="ECO:0000256" key="1">
    <source>
        <dbReference type="SAM" id="Coils"/>
    </source>
</evidence>
<name>I1ZID7_SCHMD</name>
<keyword evidence="3" id="KW-0675">Receptor</keyword>
<feature type="non-terminal residue" evidence="3">
    <location>
        <position position="1"/>
    </location>
</feature>
<reference evidence="3" key="1">
    <citation type="journal article" date="2012" name="Genes Dev.">
        <title>A molecular wound response program associated with regeneration initiation in planarians.</title>
        <authorList>
            <person name="Wenemoser D."/>
            <person name="Lapan S.W."/>
            <person name="Wilkinson A.W."/>
            <person name="Bell G.W."/>
            <person name="Reddien P.W."/>
        </authorList>
    </citation>
    <scope>NUCLEOTIDE SEQUENCE</scope>
</reference>
<evidence type="ECO:0000259" key="2">
    <source>
        <dbReference type="PROSITE" id="PS50144"/>
    </source>
</evidence>